<dbReference type="Pfam" id="PF00480">
    <property type="entry name" value="ROK"/>
    <property type="match status" value="1"/>
</dbReference>
<comment type="similarity">
    <text evidence="1">Belongs to the ROK (NagC/XylR) family.</text>
</comment>
<name>A0A1H1SAX3_9MICO</name>
<protein>
    <submittedName>
        <fullName evidence="3">Sugar kinase of the NBD/HSP70 family, may contain an N-terminal HTH domain</fullName>
    </submittedName>
</protein>
<dbReference type="GO" id="GO:0043565">
    <property type="term" value="F:sequence-specific DNA binding"/>
    <property type="evidence" value="ECO:0007669"/>
    <property type="project" value="InterPro"/>
</dbReference>
<dbReference type="EMBL" id="LT629742">
    <property type="protein sequence ID" value="SDS44469.1"/>
    <property type="molecule type" value="Genomic_DNA"/>
</dbReference>
<sequence length="391" mass="40648">MSPIGPRTGAHGTEQYTEQIIDLIASGTATSRSELARALGIAPSTVSLRVAELERRGLIVERGVGHSSGGRKPRILCLREGTDFNIVADLGGQHARIGRVDLAGVLHETATFPVRIADGPEATLRLVSAAFAEMIAAAPEAESSRLRGIGIALPGPTSEEFGGVELPSRMPGWQGFSVRDRLAQDFPDVPIVVDNDANLMALGEHYAQLTSEQHSITVKAGTAIGSGIIVNGALYRGATGAAGDVTHTRISAAASEPCSCGNIGCLETMASGAGLVRQLRELGVDVETTADVIALARDAHPLATTLVRTAGTYLGEVLSSVVNFFNPDALFLTGGMASCEPFIAAVRSRVYEGCHPLVTRSLRIEAASTGPDAGLFGAAHLVREKVSLLGG</sequence>
<dbReference type="InterPro" id="IPR036388">
    <property type="entry name" value="WH-like_DNA-bd_sf"/>
</dbReference>
<dbReference type="InterPro" id="IPR011991">
    <property type="entry name" value="ArsR-like_HTH"/>
</dbReference>
<dbReference type="Proteomes" id="UP000181956">
    <property type="component" value="Chromosome I"/>
</dbReference>
<evidence type="ECO:0000259" key="2">
    <source>
        <dbReference type="Pfam" id="PF01325"/>
    </source>
</evidence>
<dbReference type="SUPFAM" id="SSF53067">
    <property type="entry name" value="Actin-like ATPase domain"/>
    <property type="match status" value="1"/>
</dbReference>
<dbReference type="InterPro" id="IPR000600">
    <property type="entry name" value="ROK"/>
</dbReference>
<dbReference type="OrthoDB" id="3189808at2"/>
<dbReference type="GO" id="GO:0016301">
    <property type="term" value="F:kinase activity"/>
    <property type="evidence" value="ECO:0007669"/>
    <property type="project" value="UniProtKB-KW"/>
</dbReference>
<dbReference type="SUPFAM" id="SSF46785">
    <property type="entry name" value="Winged helix' DNA-binding domain"/>
    <property type="match status" value="1"/>
</dbReference>
<dbReference type="STRING" id="412690.SAMN04489834_1494"/>
<keyword evidence="3" id="KW-0418">Kinase</keyword>
<feature type="domain" description="HTH dtxR-type" evidence="2">
    <location>
        <begin position="13"/>
        <end position="60"/>
    </location>
</feature>
<dbReference type="Pfam" id="PF01325">
    <property type="entry name" value="Fe_dep_repress"/>
    <property type="match status" value="1"/>
</dbReference>
<dbReference type="CDD" id="cd00090">
    <property type="entry name" value="HTH_ARSR"/>
    <property type="match status" value="1"/>
</dbReference>
<dbReference type="AlphaFoldDB" id="A0A1H1SAX3"/>
<dbReference type="RefSeq" id="WP_083363473.1">
    <property type="nucleotide sequence ID" value="NZ_LT629742.1"/>
</dbReference>
<dbReference type="PANTHER" id="PTHR18964">
    <property type="entry name" value="ROK (REPRESSOR, ORF, KINASE) FAMILY"/>
    <property type="match status" value="1"/>
</dbReference>
<keyword evidence="3" id="KW-0808">Transferase</keyword>
<dbReference type="Gene3D" id="3.30.420.40">
    <property type="match status" value="2"/>
</dbReference>
<dbReference type="PANTHER" id="PTHR18964:SF173">
    <property type="entry name" value="GLUCOKINASE"/>
    <property type="match status" value="1"/>
</dbReference>
<gene>
    <name evidence="3" type="ORF">SAMN04489834_1494</name>
</gene>
<evidence type="ECO:0000256" key="1">
    <source>
        <dbReference type="ARBA" id="ARBA00006479"/>
    </source>
</evidence>
<dbReference type="Gene3D" id="1.10.10.10">
    <property type="entry name" value="Winged helix-like DNA-binding domain superfamily/Winged helix DNA-binding domain"/>
    <property type="match status" value="1"/>
</dbReference>
<dbReference type="InterPro" id="IPR022687">
    <property type="entry name" value="HTH_DTXR"/>
</dbReference>
<dbReference type="PRINTS" id="PR00033">
    <property type="entry name" value="HTHASNC"/>
</dbReference>
<keyword evidence="4" id="KW-1185">Reference proteome</keyword>
<dbReference type="InterPro" id="IPR043129">
    <property type="entry name" value="ATPase_NBD"/>
</dbReference>
<dbReference type="InterPro" id="IPR000485">
    <property type="entry name" value="AsnC-type_HTH_dom"/>
</dbReference>
<evidence type="ECO:0000313" key="4">
    <source>
        <dbReference type="Proteomes" id="UP000181956"/>
    </source>
</evidence>
<reference evidence="4" key="1">
    <citation type="submission" date="2016-10" db="EMBL/GenBank/DDBJ databases">
        <authorList>
            <person name="Varghese N."/>
            <person name="Submissions S."/>
        </authorList>
    </citation>
    <scope>NUCLEOTIDE SEQUENCE [LARGE SCALE GENOMIC DNA]</scope>
    <source>
        <strain evidence="4">DSM 21772</strain>
    </source>
</reference>
<dbReference type="InterPro" id="IPR036390">
    <property type="entry name" value="WH_DNA-bd_sf"/>
</dbReference>
<organism evidence="3 4">
    <name type="scientific">Microterricola viridarii</name>
    <dbReference type="NCBI Taxonomy" id="412690"/>
    <lineage>
        <taxon>Bacteria</taxon>
        <taxon>Bacillati</taxon>
        <taxon>Actinomycetota</taxon>
        <taxon>Actinomycetes</taxon>
        <taxon>Micrococcales</taxon>
        <taxon>Microbacteriaceae</taxon>
        <taxon>Microterricola</taxon>
    </lineage>
</organism>
<accession>A0A1H1SAX3</accession>
<proteinExistence type="inferred from homology"/>
<evidence type="ECO:0000313" key="3">
    <source>
        <dbReference type="EMBL" id="SDS44469.1"/>
    </source>
</evidence>